<dbReference type="EMBL" id="JAEMWZ010000047">
    <property type="protein sequence ID" value="KAG7140211.1"/>
    <property type="molecule type" value="Genomic_DNA"/>
</dbReference>
<reference evidence="2" key="1">
    <citation type="journal article" date="2021" name="Mol. Plant Pathol.">
        <title>A 20-kb lineage-specific genomic region tames virulence in pathogenic amphidiploid Verticillium longisporum.</title>
        <authorList>
            <person name="Harting R."/>
            <person name="Starke J."/>
            <person name="Kusch H."/>
            <person name="Poggeler S."/>
            <person name="Maurus I."/>
            <person name="Schluter R."/>
            <person name="Landesfeind M."/>
            <person name="Bulla I."/>
            <person name="Nowrousian M."/>
            <person name="de Jonge R."/>
            <person name="Stahlhut G."/>
            <person name="Hoff K.J."/>
            <person name="Asshauer K.P."/>
            <person name="Thurmer A."/>
            <person name="Stanke M."/>
            <person name="Daniel R."/>
            <person name="Morgenstern B."/>
            <person name="Thomma B.P.H.J."/>
            <person name="Kronstad J.W."/>
            <person name="Braus-Stromeyer S.A."/>
            <person name="Braus G.H."/>
        </authorList>
    </citation>
    <scope>NUCLEOTIDE SEQUENCE</scope>
    <source>
        <strain evidence="2">Vl32</strain>
    </source>
</reference>
<evidence type="ECO:0000313" key="3">
    <source>
        <dbReference type="Proteomes" id="UP000689129"/>
    </source>
</evidence>
<evidence type="ECO:0000313" key="2">
    <source>
        <dbReference type="EMBL" id="KAG7140211.1"/>
    </source>
</evidence>
<sequence length="66" mass="7424">MQRIEAPVQAYCGLWHLIVPSREDFDESERLEELGKQDEPRQGFSVAPQSPTTNLPPSVSFSLHTA</sequence>
<name>A0A8I2ZYV5_VERLO</name>
<feature type="region of interest" description="Disordered" evidence="1">
    <location>
        <begin position="26"/>
        <end position="66"/>
    </location>
</feature>
<feature type="compositionally biased region" description="Basic and acidic residues" evidence="1">
    <location>
        <begin position="31"/>
        <end position="41"/>
    </location>
</feature>
<dbReference type="AlphaFoldDB" id="A0A8I2ZYV5"/>
<dbReference type="Proteomes" id="UP000689129">
    <property type="component" value="Unassembled WGS sequence"/>
</dbReference>
<comment type="caution">
    <text evidence="2">The sequence shown here is derived from an EMBL/GenBank/DDBJ whole genome shotgun (WGS) entry which is preliminary data.</text>
</comment>
<evidence type="ECO:0000256" key="1">
    <source>
        <dbReference type="SAM" id="MobiDB-lite"/>
    </source>
</evidence>
<gene>
    <name evidence="2" type="ORF">HYQ45_002913</name>
</gene>
<feature type="compositionally biased region" description="Polar residues" evidence="1">
    <location>
        <begin position="47"/>
        <end position="66"/>
    </location>
</feature>
<protein>
    <submittedName>
        <fullName evidence="2">Uncharacterized protein</fullName>
    </submittedName>
</protein>
<organism evidence="2 3">
    <name type="scientific">Verticillium longisporum</name>
    <name type="common">Verticillium dahliae var. longisporum</name>
    <dbReference type="NCBI Taxonomy" id="100787"/>
    <lineage>
        <taxon>Eukaryota</taxon>
        <taxon>Fungi</taxon>
        <taxon>Dikarya</taxon>
        <taxon>Ascomycota</taxon>
        <taxon>Pezizomycotina</taxon>
        <taxon>Sordariomycetes</taxon>
        <taxon>Hypocreomycetidae</taxon>
        <taxon>Glomerellales</taxon>
        <taxon>Plectosphaerellaceae</taxon>
        <taxon>Verticillium</taxon>
    </lineage>
</organism>
<accession>A0A8I2ZYV5</accession>
<proteinExistence type="predicted"/>